<feature type="non-terminal residue" evidence="2">
    <location>
        <position position="251"/>
    </location>
</feature>
<protein>
    <submittedName>
        <fullName evidence="2">Uncharacterized protein</fullName>
    </submittedName>
</protein>
<keyword evidence="3" id="KW-1185">Reference proteome</keyword>
<evidence type="ECO:0000313" key="2">
    <source>
        <dbReference type="EMBL" id="RSL89660.1"/>
    </source>
</evidence>
<evidence type="ECO:0000313" key="3">
    <source>
        <dbReference type="Proteomes" id="UP000287144"/>
    </source>
</evidence>
<dbReference type="AlphaFoldDB" id="A0A428SIM8"/>
<dbReference type="EMBL" id="NKCK01000242">
    <property type="protein sequence ID" value="RSL89660.1"/>
    <property type="molecule type" value="Genomic_DNA"/>
</dbReference>
<gene>
    <name evidence="2" type="ORF">CEP52_014832</name>
</gene>
<feature type="compositionally biased region" description="Basic and acidic residues" evidence="1">
    <location>
        <begin position="229"/>
        <end position="251"/>
    </location>
</feature>
<name>A0A428SIM8_9HYPO</name>
<feature type="region of interest" description="Disordered" evidence="1">
    <location>
        <begin position="216"/>
        <end position="251"/>
    </location>
</feature>
<dbReference type="Proteomes" id="UP000287144">
    <property type="component" value="Unassembled WGS sequence"/>
</dbReference>
<accession>A0A428SIM8</accession>
<feature type="region of interest" description="Disordered" evidence="1">
    <location>
        <begin position="1"/>
        <end position="35"/>
    </location>
</feature>
<organism evidence="2 3">
    <name type="scientific">Fusarium oligoseptatum</name>
    <dbReference type="NCBI Taxonomy" id="2604345"/>
    <lineage>
        <taxon>Eukaryota</taxon>
        <taxon>Fungi</taxon>
        <taxon>Dikarya</taxon>
        <taxon>Ascomycota</taxon>
        <taxon>Pezizomycotina</taxon>
        <taxon>Sordariomycetes</taxon>
        <taxon>Hypocreomycetidae</taxon>
        <taxon>Hypocreales</taxon>
        <taxon>Nectriaceae</taxon>
        <taxon>Fusarium</taxon>
        <taxon>Fusarium solani species complex</taxon>
    </lineage>
</organism>
<reference evidence="2 3" key="1">
    <citation type="submission" date="2017-06" db="EMBL/GenBank/DDBJ databases">
        <title>Comparative genomic analysis of Ambrosia Fusariam Clade fungi.</title>
        <authorList>
            <person name="Stajich J.E."/>
            <person name="Carrillo J."/>
            <person name="Kijimoto T."/>
            <person name="Eskalen A."/>
            <person name="O'Donnell K."/>
            <person name="Kasson M."/>
        </authorList>
    </citation>
    <scope>NUCLEOTIDE SEQUENCE [LARGE SCALE GENOMIC DNA]</scope>
    <source>
        <strain evidence="2 3">NRRL62579</strain>
    </source>
</reference>
<sequence length="251" mass="28528">MVSADIFDDQSTWEPENNPAVPSGEPETPFQPPNDCTDVAPQNLATLAKYSAAIVAVSHCQLNIKSLREIYTTHGMFNLLCDLRDQAQRPGDKIGPSTWRSLADDASFLCRSLHLQEVSSDKDTDPELESYDCILRLSKAQRWSFDKARKLDLLEIAFHWGQFAGIKGYLPPSDGPRKGLNHLVNLPRLRRPPGPATPGSALIDIQILKERVNVLERQREKEEEEEPKEEEKKEEEGKEEEHKEEEKKEEE</sequence>
<comment type="caution">
    <text evidence="2">The sequence shown here is derived from an EMBL/GenBank/DDBJ whole genome shotgun (WGS) entry which is preliminary data.</text>
</comment>
<proteinExistence type="predicted"/>
<evidence type="ECO:0000256" key="1">
    <source>
        <dbReference type="SAM" id="MobiDB-lite"/>
    </source>
</evidence>